<evidence type="ECO:0000256" key="4">
    <source>
        <dbReference type="ARBA" id="ARBA00011738"/>
    </source>
</evidence>
<feature type="chain" id="PRO_5019175158" description="Thiamine pyrimidine synthase" evidence="12">
    <location>
        <begin position="27"/>
        <end position="357"/>
    </location>
</feature>
<feature type="domain" description="SsuA/THI5-like" evidence="13">
    <location>
        <begin position="49"/>
        <end position="256"/>
    </location>
</feature>
<evidence type="ECO:0000259" key="13">
    <source>
        <dbReference type="Pfam" id="PF09084"/>
    </source>
</evidence>
<evidence type="ECO:0000256" key="12">
    <source>
        <dbReference type="SAM" id="SignalP"/>
    </source>
</evidence>
<organism evidence="14 15">
    <name type="scientific">Saezia sanguinis</name>
    <dbReference type="NCBI Taxonomy" id="1965230"/>
    <lineage>
        <taxon>Bacteria</taxon>
        <taxon>Pseudomonadati</taxon>
        <taxon>Pseudomonadota</taxon>
        <taxon>Betaproteobacteria</taxon>
        <taxon>Burkholderiales</taxon>
        <taxon>Saeziaceae</taxon>
        <taxon>Saezia</taxon>
    </lineage>
</organism>
<evidence type="ECO:0000256" key="10">
    <source>
        <dbReference type="ARBA" id="ARBA00033171"/>
    </source>
</evidence>
<dbReference type="Proteomes" id="UP000286947">
    <property type="component" value="Unassembled WGS sequence"/>
</dbReference>
<evidence type="ECO:0000313" key="14">
    <source>
        <dbReference type="EMBL" id="RUS66387.1"/>
    </source>
</evidence>
<protein>
    <recommendedName>
        <fullName evidence="10">Thiamine pyrimidine synthase</fullName>
    </recommendedName>
</protein>
<evidence type="ECO:0000256" key="6">
    <source>
        <dbReference type="ARBA" id="ARBA00022723"/>
    </source>
</evidence>
<keyword evidence="9" id="KW-0408">Iron</keyword>
<comment type="caution">
    <text evidence="14">The sequence shown here is derived from an EMBL/GenBank/DDBJ whole genome shotgun (WGS) entry which is preliminary data.</text>
</comment>
<proteinExistence type="inferred from homology"/>
<sequence length="357" mass="38495" precursor="true">MKISRLSVFQKIAACLGIFLATVAHAQNNLTIALARNTITPAEETFTIAVPKQLGYFKEEDISVAIITTSGSTAALQAVANGSADIAYASSTTIASAVERGIPVKAFAGITVQWPYFIGVPQGSAIKTIADLKGRRIGVISLASASYADLKANLHLAGLSEDDVTIVAVGAGARAAAALRNNEVDAVDSYSDSFTVMRQNGVTLTLLPRPAEMEKLFSVTMVTSTKMLQERPQDLVRFVRAAYKGIIYTQLYPESALALSFAEYPQLAGSSDPRSQDARNTLEAMRIALGDSIPKDNADPATWGQWLNISNERWDALLKFAYQTGQIETQLTPAQVWDGSLMPQIYPLDISDITEKR</sequence>
<evidence type="ECO:0000256" key="3">
    <source>
        <dbReference type="ARBA" id="ARBA00009406"/>
    </source>
</evidence>
<evidence type="ECO:0000256" key="8">
    <source>
        <dbReference type="ARBA" id="ARBA00022977"/>
    </source>
</evidence>
<evidence type="ECO:0000256" key="1">
    <source>
        <dbReference type="ARBA" id="ARBA00003469"/>
    </source>
</evidence>
<dbReference type="GO" id="GO:0016740">
    <property type="term" value="F:transferase activity"/>
    <property type="evidence" value="ECO:0007669"/>
    <property type="project" value="UniProtKB-KW"/>
</dbReference>
<keyword evidence="7" id="KW-0663">Pyridoxal phosphate</keyword>
<dbReference type="Gene3D" id="3.40.190.10">
    <property type="entry name" value="Periplasmic binding protein-like II"/>
    <property type="match status" value="2"/>
</dbReference>
<dbReference type="GO" id="GO:0009228">
    <property type="term" value="P:thiamine biosynthetic process"/>
    <property type="evidence" value="ECO:0007669"/>
    <property type="project" value="UniProtKB-KW"/>
</dbReference>
<keyword evidence="5" id="KW-0808">Transferase</keyword>
<evidence type="ECO:0000256" key="11">
    <source>
        <dbReference type="ARBA" id="ARBA00048179"/>
    </source>
</evidence>
<keyword evidence="6" id="KW-0479">Metal-binding</keyword>
<dbReference type="AlphaFoldDB" id="A0A433SCA8"/>
<reference evidence="14 15" key="1">
    <citation type="submission" date="2018-01" db="EMBL/GenBank/DDBJ databases">
        <title>Saezia sanguinis gen. nov., sp. nov., in the order Burkholderiales isolated from human blood.</title>
        <authorList>
            <person name="Medina-Pascual M.J."/>
            <person name="Valdezate S."/>
            <person name="Monzon S."/>
            <person name="Cuesta I."/>
            <person name="Carrasco G."/>
            <person name="Villalon P."/>
            <person name="Saez-Nieto J.A."/>
        </authorList>
    </citation>
    <scope>NUCLEOTIDE SEQUENCE [LARGE SCALE GENOMIC DNA]</scope>
    <source>
        <strain evidence="14 15">CNM695-12</strain>
    </source>
</reference>
<comment type="function">
    <text evidence="1">Responsible for the formation of the pyrimidine heterocycle in the thiamine biosynthesis pathway. Catalyzes the formation of hydroxymethylpyrimidine phosphate (HMP-P) from histidine and pyridoxal phosphate (PLP). The protein uses PLP and the active site histidine to form HMP-P, generating an inactive enzyme. The enzyme can only undergo a single turnover, which suggests it is a suicide enzyme.</text>
</comment>
<dbReference type="PANTHER" id="PTHR31528">
    <property type="entry name" value="4-AMINO-5-HYDROXYMETHYL-2-METHYLPYRIMIDINE PHOSPHATE SYNTHASE THI11-RELATED"/>
    <property type="match status" value="1"/>
</dbReference>
<comment type="catalytic activity">
    <reaction evidence="11">
        <text>N(6)-(pyridoxal phosphate)-L-lysyl-[4-amino-5-hydroxymethyl-2-methylpyrimidine phosphate synthase] + L-histidyl-[4-amino-5-hydroxymethyl-2-methylpyrimidine phosphate synthase] + 2 Fe(3+) + 4 H2O = L-lysyl-[4-amino-5-hydroxymethyl-2-methylpyrimidine phosphate synthase] + (2S)-2-amino-5-hydroxy-4-oxopentanoyl-[4-amino-5-hydroxymethyl-2-methylpyrimidine phosphate synthase] + 4-amino-2-methyl-5-(phosphooxymethyl)pyrimidine + 3-oxopropanoate + 2 Fe(2+) + 2 H(+)</text>
        <dbReference type="Rhea" id="RHEA:65756"/>
        <dbReference type="Rhea" id="RHEA-COMP:16892"/>
        <dbReference type="Rhea" id="RHEA-COMP:16893"/>
        <dbReference type="Rhea" id="RHEA-COMP:16894"/>
        <dbReference type="Rhea" id="RHEA-COMP:16895"/>
        <dbReference type="ChEBI" id="CHEBI:15377"/>
        <dbReference type="ChEBI" id="CHEBI:15378"/>
        <dbReference type="ChEBI" id="CHEBI:29033"/>
        <dbReference type="ChEBI" id="CHEBI:29034"/>
        <dbReference type="ChEBI" id="CHEBI:29969"/>
        <dbReference type="ChEBI" id="CHEBI:29979"/>
        <dbReference type="ChEBI" id="CHEBI:33190"/>
        <dbReference type="ChEBI" id="CHEBI:58354"/>
        <dbReference type="ChEBI" id="CHEBI:143915"/>
        <dbReference type="ChEBI" id="CHEBI:157692"/>
    </reaction>
    <physiologicalReaction direction="left-to-right" evidence="11">
        <dbReference type="Rhea" id="RHEA:65757"/>
    </physiologicalReaction>
</comment>
<dbReference type="OrthoDB" id="8713025at2"/>
<dbReference type="PANTHER" id="PTHR31528:SF1">
    <property type="entry name" value="4-AMINO-5-HYDROXYMETHYL-2-METHYLPYRIMIDINE PHOSPHATE SYNTHASE THI11-RELATED"/>
    <property type="match status" value="1"/>
</dbReference>
<dbReference type="RefSeq" id="WP_126980292.1">
    <property type="nucleotide sequence ID" value="NZ_PQSP01000005.1"/>
</dbReference>
<comment type="subunit">
    <text evidence="4">Homodimer.</text>
</comment>
<dbReference type="InterPro" id="IPR015168">
    <property type="entry name" value="SsuA/THI5"/>
</dbReference>
<evidence type="ECO:0000313" key="15">
    <source>
        <dbReference type="Proteomes" id="UP000286947"/>
    </source>
</evidence>
<accession>A0A433SCA8</accession>
<feature type="signal peptide" evidence="12">
    <location>
        <begin position="1"/>
        <end position="26"/>
    </location>
</feature>
<keyword evidence="12" id="KW-0732">Signal</keyword>
<keyword evidence="15" id="KW-1185">Reference proteome</keyword>
<gene>
    <name evidence="14" type="primary">ribY</name>
    <name evidence="14" type="ORF">CUZ56_02113</name>
</gene>
<evidence type="ECO:0000256" key="2">
    <source>
        <dbReference type="ARBA" id="ARBA00004948"/>
    </source>
</evidence>
<keyword evidence="8" id="KW-0784">Thiamine biosynthesis</keyword>
<comment type="pathway">
    <text evidence="2">Cofactor biosynthesis; thiamine diphosphate biosynthesis.</text>
</comment>
<comment type="similarity">
    <text evidence="3">Belongs to the NMT1/THI5 family.</text>
</comment>
<evidence type="ECO:0000256" key="5">
    <source>
        <dbReference type="ARBA" id="ARBA00022679"/>
    </source>
</evidence>
<evidence type="ECO:0000256" key="7">
    <source>
        <dbReference type="ARBA" id="ARBA00022898"/>
    </source>
</evidence>
<dbReference type="EMBL" id="PQSP01000005">
    <property type="protein sequence ID" value="RUS66387.1"/>
    <property type="molecule type" value="Genomic_DNA"/>
</dbReference>
<evidence type="ECO:0000256" key="9">
    <source>
        <dbReference type="ARBA" id="ARBA00023004"/>
    </source>
</evidence>
<dbReference type="SUPFAM" id="SSF53850">
    <property type="entry name" value="Periplasmic binding protein-like II"/>
    <property type="match status" value="1"/>
</dbReference>
<name>A0A433SCA8_9BURK</name>
<dbReference type="GO" id="GO:0046872">
    <property type="term" value="F:metal ion binding"/>
    <property type="evidence" value="ECO:0007669"/>
    <property type="project" value="UniProtKB-KW"/>
</dbReference>
<dbReference type="Pfam" id="PF09084">
    <property type="entry name" value="NMT1"/>
    <property type="match status" value="1"/>
</dbReference>
<dbReference type="InterPro" id="IPR027939">
    <property type="entry name" value="NMT1/THI5"/>
</dbReference>